<keyword evidence="9" id="KW-1185">Reference proteome</keyword>
<dbReference type="InterPro" id="IPR000731">
    <property type="entry name" value="SSD"/>
</dbReference>
<accession>A0A2K9LII5</accession>
<dbReference type="Proteomes" id="UP000235116">
    <property type="component" value="Chromosome"/>
</dbReference>
<dbReference type="InterPro" id="IPR050545">
    <property type="entry name" value="Mycobact_MmpL"/>
</dbReference>
<dbReference type="OrthoDB" id="9803781at2"/>
<feature type="transmembrane region" description="Helical" evidence="6">
    <location>
        <begin position="784"/>
        <end position="804"/>
    </location>
</feature>
<feature type="transmembrane region" description="Helical" evidence="6">
    <location>
        <begin position="314"/>
        <end position="337"/>
    </location>
</feature>
<sequence>MRDQLIHFAITHPKRILWITLIVTLIAAAQIPRIHIDTDPENMLPSDQIDRVIHDRIKQEFNLYDLIVVGIVNNESSNGIFNTASLSNLKMLSDDIENIEGVIGHELMSLASVDNITQEGPGTIRFQWMIPKDIASRMTPEQTQQAVERLPMFKNTLVSEDGKAAAIYVPIEKKEYSNEISKKIQTLIEQLPKGDEYYITGLPVAEDTFGIDMFIQMAISAPMAAMAIFLLMWLFFRSFVLISAPMLVAMATVITTMGVLIGMGYTVHIMSSMIPIFLMPIAVVDSVHILSEFAELHKPGHNVRNTIEQVLRNLFRPMLFTSITSAVGFASLAFTPIPPVQVFGLFVAFGIALAFLLTIIFVPAYIASLSEQRIQALAEKHHANTGFALSGVLNGVRKLSSSSAKLVISAAIGLSIVSYYGITQIEINDNPVRWFKESHPIRVADRVLNQHFAGTYDAYLVLSKDTTPTQNQFLQQLDDISKDSELIKSVIEQNLKPDTPFTEQLSAIIQNADNASFDADVSDVESLERLISMSENTQQAIKYFTQPDALTYIQELQNYLAGGELVGKSNSFSDVVKTVYRELQSGDSSFYRIPDNANQTAQTVLSYQSSHRPYDLWHFVTPDFQKSAIWLQLSSGDNKDMSAVIEQVEQFILLNPLPEGVTLEWGGLAYINVVWQEAMVEGMLNSLLGAFVMVFVVMIILFRSFTFGLLAMIPLTLTIALIYGLIGWIGKDYDMPVAVLSSLTLGLSVDFAIHFLDRARDIHQKTGNWSETLIQMYGEPGVAILRNAIVIAIGFLPLLAAPLVPYNTVGIFLASIMAASCVVTLILLPAIMTLSNRFIFPQDRRNPA</sequence>
<name>A0A2K9LII5_9GAMM</name>
<feature type="transmembrane region" description="Helical" evidence="6">
    <location>
        <begin position="810"/>
        <end position="835"/>
    </location>
</feature>
<keyword evidence="4 6" id="KW-1133">Transmembrane helix</keyword>
<evidence type="ECO:0000256" key="6">
    <source>
        <dbReference type="SAM" id="Phobius"/>
    </source>
</evidence>
<dbReference type="InterPro" id="IPR004869">
    <property type="entry name" value="MMPL_dom"/>
</dbReference>
<feature type="transmembrane region" description="Helical" evidence="6">
    <location>
        <begin position="273"/>
        <end position="293"/>
    </location>
</feature>
<proteinExistence type="predicted"/>
<dbReference type="Pfam" id="PF03176">
    <property type="entry name" value="MMPL"/>
    <property type="match status" value="2"/>
</dbReference>
<feature type="transmembrane region" description="Helical" evidence="6">
    <location>
        <begin position="709"/>
        <end position="729"/>
    </location>
</feature>
<dbReference type="PRINTS" id="PR00702">
    <property type="entry name" value="ACRIFLAVINRP"/>
</dbReference>
<dbReference type="GO" id="GO:0022857">
    <property type="term" value="F:transmembrane transporter activity"/>
    <property type="evidence" value="ECO:0007669"/>
    <property type="project" value="InterPro"/>
</dbReference>
<keyword evidence="3 6" id="KW-0812">Transmembrane</keyword>
<dbReference type="Gene3D" id="1.20.1640.10">
    <property type="entry name" value="Multidrug efflux transporter AcrB transmembrane domain"/>
    <property type="match status" value="2"/>
</dbReference>
<evidence type="ECO:0000256" key="5">
    <source>
        <dbReference type="ARBA" id="ARBA00023136"/>
    </source>
</evidence>
<evidence type="ECO:0000259" key="7">
    <source>
        <dbReference type="PROSITE" id="PS50156"/>
    </source>
</evidence>
<feature type="transmembrane region" description="Helical" evidence="6">
    <location>
        <begin position="213"/>
        <end position="235"/>
    </location>
</feature>
<evidence type="ECO:0000256" key="2">
    <source>
        <dbReference type="ARBA" id="ARBA00022475"/>
    </source>
</evidence>
<evidence type="ECO:0000256" key="3">
    <source>
        <dbReference type="ARBA" id="ARBA00022692"/>
    </source>
</evidence>
<dbReference type="RefSeq" id="WP_101893418.1">
    <property type="nucleotide sequence ID" value="NZ_CP022684.1"/>
</dbReference>
<dbReference type="PANTHER" id="PTHR33406:SF13">
    <property type="entry name" value="MEMBRANE PROTEIN YDFJ"/>
    <property type="match status" value="1"/>
</dbReference>
<evidence type="ECO:0000313" key="9">
    <source>
        <dbReference type="Proteomes" id="UP000235116"/>
    </source>
</evidence>
<feature type="transmembrane region" description="Helical" evidence="6">
    <location>
        <begin position="343"/>
        <end position="366"/>
    </location>
</feature>
<feature type="transmembrane region" description="Helical" evidence="6">
    <location>
        <begin position="247"/>
        <end position="267"/>
    </location>
</feature>
<evidence type="ECO:0000256" key="1">
    <source>
        <dbReference type="ARBA" id="ARBA00004651"/>
    </source>
</evidence>
<protein>
    <submittedName>
        <fullName evidence="8">RND transporter</fullName>
    </submittedName>
</protein>
<feature type="transmembrane region" description="Helical" evidence="6">
    <location>
        <begin position="735"/>
        <end position="756"/>
    </location>
</feature>
<keyword evidence="2" id="KW-1003">Cell membrane</keyword>
<dbReference type="SUPFAM" id="SSF82866">
    <property type="entry name" value="Multidrug efflux transporter AcrB transmembrane domain"/>
    <property type="match status" value="2"/>
</dbReference>
<organism evidence="8 9">
    <name type="scientific">Ketobacter alkanivorans</name>
    <dbReference type="NCBI Taxonomy" id="1917421"/>
    <lineage>
        <taxon>Bacteria</taxon>
        <taxon>Pseudomonadati</taxon>
        <taxon>Pseudomonadota</taxon>
        <taxon>Gammaproteobacteria</taxon>
        <taxon>Pseudomonadales</taxon>
        <taxon>Ketobacteraceae</taxon>
        <taxon>Ketobacter</taxon>
    </lineage>
</organism>
<reference evidence="9" key="1">
    <citation type="submission" date="2017-08" db="EMBL/GenBank/DDBJ databases">
        <title>Direct submision.</title>
        <authorList>
            <person name="Kim S.-J."/>
            <person name="Rhee S.-K."/>
        </authorList>
    </citation>
    <scope>NUCLEOTIDE SEQUENCE [LARGE SCALE GENOMIC DNA]</scope>
    <source>
        <strain evidence="9">GI5</strain>
    </source>
</reference>
<evidence type="ECO:0000313" key="8">
    <source>
        <dbReference type="EMBL" id="AUM12082.1"/>
    </source>
</evidence>
<gene>
    <name evidence="8" type="ORF">Kalk_06465</name>
</gene>
<feature type="transmembrane region" description="Helical" evidence="6">
    <location>
        <begin position="682"/>
        <end position="702"/>
    </location>
</feature>
<feature type="domain" description="SSD" evidence="7">
    <location>
        <begin position="239"/>
        <end position="368"/>
    </location>
</feature>
<comment type="subcellular location">
    <subcellularLocation>
        <location evidence="1">Cell membrane</location>
        <topology evidence="1">Multi-pass membrane protein</topology>
    </subcellularLocation>
</comment>
<dbReference type="EMBL" id="CP022684">
    <property type="protein sequence ID" value="AUM12082.1"/>
    <property type="molecule type" value="Genomic_DNA"/>
</dbReference>
<dbReference type="PANTHER" id="PTHR33406">
    <property type="entry name" value="MEMBRANE PROTEIN MJ1562-RELATED"/>
    <property type="match status" value="1"/>
</dbReference>
<evidence type="ECO:0000256" key="4">
    <source>
        <dbReference type="ARBA" id="ARBA00022989"/>
    </source>
</evidence>
<keyword evidence="5 6" id="KW-0472">Membrane</keyword>
<dbReference type="GO" id="GO:0005886">
    <property type="term" value="C:plasma membrane"/>
    <property type="evidence" value="ECO:0007669"/>
    <property type="project" value="UniProtKB-SubCell"/>
</dbReference>
<dbReference type="PROSITE" id="PS50156">
    <property type="entry name" value="SSD"/>
    <property type="match status" value="1"/>
</dbReference>
<feature type="transmembrane region" description="Helical" evidence="6">
    <location>
        <begin position="406"/>
        <end position="422"/>
    </location>
</feature>
<dbReference type="AlphaFoldDB" id="A0A2K9LII5"/>
<dbReference type="InterPro" id="IPR001036">
    <property type="entry name" value="Acrflvin-R"/>
</dbReference>
<dbReference type="KEGG" id="kak:Kalk_06465"/>